<keyword evidence="1" id="KW-0547">Nucleotide-binding</keyword>
<proteinExistence type="predicted"/>
<dbReference type="Pfam" id="PF00271">
    <property type="entry name" value="Helicase_C"/>
    <property type="match status" value="1"/>
</dbReference>
<gene>
    <name evidence="6" type="ORF">WKI299_LOCUS12851</name>
</gene>
<dbReference type="SUPFAM" id="SSF52540">
    <property type="entry name" value="P-loop containing nucleoside triphosphate hydrolases"/>
    <property type="match status" value="1"/>
</dbReference>
<comment type="caution">
    <text evidence="6">The sequence shown here is derived from an EMBL/GenBank/DDBJ whole genome shotgun (WGS) entry which is preliminary data.</text>
</comment>
<dbReference type="GO" id="GO:0005524">
    <property type="term" value="F:ATP binding"/>
    <property type="evidence" value="ECO:0007669"/>
    <property type="project" value="UniProtKB-KW"/>
</dbReference>
<dbReference type="Proteomes" id="UP000663856">
    <property type="component" value="Unassembled WGS sequence"/>
</dbReference>
<evidence type="ECO:0000256" key="3">
    <source>
        <dbReference type="ARBA" id="ARBA00022806"/>
    </source>
</evidence>
<dbReference type="PANTHER" id="PTHR18934:SF99">
    <property type="entry name" value="ATP-DEPENDENT RNA HELICASE DHX37-RELATED"/>
    <property type="match status" value="1"/>
</dbReference>
<evidence type="ECO:0000256" key="2">
    <source>
        <dbReference type="ARBA" id="ARBA00022801"/>
    </source>
</evidence>
<evidence type="ECO:0000259" key="5">
    <source>
        <dbReference type="PROSITE" id="PS51194"/>
    </source>
</evidence>
<dbReference type="AlphaFoldDB" id="A0A816QV88"/>
<dbReference type="InterPro" id="IPR027417">
    <property type="entry name" value="P-loop_NTPase"/>
</dbReference>
<organism evidence="6 7">
    <name type="scientific">Rotaria magnacalcarata</name>
    <dbReference type="NCBI Taxonomy" id="392030"/>
    <lineage>
        <taxon>Eukaryota</taxon>
        <taxon>Metazoa</taxon>
        <taxon>Spiralia</taxon>
        <taxon>Gnathifera</taxon>
        <taxon>Rotifera</taxon>
        <taxon>Eurotatoria</taxon>
        <taxon>Bdelloidea</taxon>
        <taxon>Philodinida</taxon>
        <taxon>Philodinidae</taxon>
        <taxon>Rotaria</taxon>
    </lineage>
</organism>
<dbReference type="PROSITE" id="PS51194">
    <property type="entry name" value="HELICASE_CTER"/>
    <property type="match status" value="1"/>
</dbReference>
<dbReference type="InterPro" id="IPR001650">
    <property type="entry name" value="Helicase_C-like"/>
</dbReference>
<dbReference type="GO" id="GO:0003723">
    <property type="term" value="F:RNA binding"/>
    <property type="evidence" value="ECO:0007669"/>
    <property type="project" value="TreeGrafter"/>
</dbReference>
<dbReference type="GO" id="GO:0004386">
    <property type="term" value="F:helicase activity"/>
    <property type="evidence" value="ECO:0007669"/>
    <property type="project" value="UniProtKB-KW"/>
</dbReference>
<evidence type="ECO:0000256" key="4">
    <source>
        <dbReference type="ARBA" id="ARBA00022840"/>
    </source>
</evidence>
<dbReference type="GO" id="GO:0016787">
    <property type="term" value="F:hydrolase activity"/>
    <property type="evidence" value="ECO:0007669"/>
    <property type="project" value="UniProtKB-KW"/>
</dbReference>
<dbReference type="EMBL" id="CAJNRF010004825">
    <property type="protein sequence ID" value="CAF2064830.1"/>
    <property type="molecule type" value="Genomic_DNA"/>
</dbReference>
<protein>
    <recommendedName>
        <fullName evidence="5">Helicase C-terminal domain-containing protein</fullName>
    </recommendedName>
</protein>
<keyword evidence="4" id="KW-0067">ATP-binding</keyword>
<evidence type="ECO:0000256" key="1">
    <source>
        <dbReference type="ARBA" id="ARBA00022741"/>
    </source>
</evidence>
<keyword evidence="2" id="KW-0378">Hydrolase</keyword>
<reference evidence="6" key="1">
    <citation type="submission" date="2021-02" db="EMBL/GenBank/DDBJ databases">
        <authorList>
            <person name="Nowell W R."/>
        </authorList>
    </citation>
    <scope>NUCLEOTIDE SEQUENCE</scope>
</reference>
<dbReference type="PANTHER" id="PTHR18934">
    <property type="entry name" value="ATP-DEPENDENT RNA HELICASE"/>
    <property type="match status" value="1"/>
</dbReference>
<feature type="domain" description="Helicase C-terminal" evidence="5">
    <location>
        <begin position="19"/>
        <end position="180"/>
    </location>
</feature>
<keyword evidence="3" id="KW-0347">Helicase</keyword>
<evidence type="ECO:0000313" key="7">
    <source>
        <dbReference type="Proteomes" id="UP000663856"/>
    </source>
</evidence>
<accession>A0A816QV88</accession>
<name>A0A816QV88_9BILA</name>
<evidence type="ECO:0000313" key="6">
    <source>
        <dbReference type="EMBL" id="CAF2064830.1"/>
    </source>
</evidence>
<sequence length="215" mass="24529">MGTLYPVKQFKRPNANILNIVQELYNKRRRQDQILCFVNSASEVNQCCRLLAEISQNTIVAYPLVQSQSSVAQQEYLEKGSVFFSTTVAETSLTFPSLKYVVDTGMINIPVYDIQCKRTILKEIPAAESTIKQRLGRLGRTQPGEYYALYDFDVKLKPFPTPQICQSDLISIEFSLRKSPLKDGLGYLKEFLPETPKKTAIDYTMDELIQMSKSF</sequence>
<dbReference type="Gene3D" id="3.40.50.300">
    <property type="entry name" value="P-loop containing nucleotide triphosphate hydrolases"/>
    <property type="match status" value="1"/>
</dbReference>